<gene>
    <name evidence="1" type="ORF">SDC9_64749</name>
</gene>
<sequence length="110" mass="12522">MTTISGTNTGSSIIRSVGVRRVTGVCIFCDDMVVTFLFRQVEFTFSVCHPNTQLASRKRSEHHGIVFRDGESDKAGLKFMRVVVQHTWFYIVFRSYQTKFNHQLAAVADT</sequence>
<accession>A0A644XQ49</accession>
<name>A0A644XQ49_9ZZZZ</name>
<organism evidence="1">
    <name type="scientific">bioreactor metagenome</name>
    <dbReference type="NCBI Taxonomy" id="1076179"/>
    <lineage>
        <taxon>unclassified sequences</taxon>
        <taxon>metagenomes</taxon>
        <taxon>ecological metagenomes</taxon>
    </lineage>
</organism>
<comment type="caution">
    <text evidence="1">The sequence shown here is derived from an EMBL/GenBank/DDBJ whole genome shotgun (WGS) entry which is preliminary data.</text>
</comment>
<dbReference type="EMBL" id="VSSQ01002963">
    <property type="protein sequence ID" value="MPM18340.1"/>
    <property type="molecule type" value="Genomic_DNA"/>
</dbReference>
<protein>
    <submittedName>
        <fullName evidence="1">Uncharacterized protein</fullName>
    </submittedName>
</protein>
<reference evidence="1" key="1">
    <citation type="submission" date="2019-08" db="EMBL/GenBank/DDBJ databases">
        <authorList>
            <person name="Kucharzyk K."/>
            <person name="Murdoch R.W."/>
            <person name="Higgins S."/>
            <person name="Loffler F."/>
        </authorList>
    </citation>
    <scope>NUCLEOTIDE SEQUENCE</scope>
</reference>
<dbReference type="AlphaFoldDB" id="A0A644XQ49"/>
<evidence type="ECO:0000313" key="1">
    <source>
        <dbReference type="EMBL" id="MPM18340.1"/>
    </source>
</evidence>
<proteinExistence type="predicted"/>